<dbReference type="GeneID" id="42856865"/>
<dbReference type="PANTHER" id="PTHR30535:SF34">
    <property type="entry name" value="MOLYBDATE-BINDING PROTEIN MOLA"/>
    <property type="match status" value="1"/>
</dbReference>
<dbReference type="InterPro" id="IPR002491">
    <property type="entry name" value="ABC_transptr_periplasmic_BD"/>
</dbReference>
<evidence type="ECO:0000256" key="1">
    <source>
        <dbReference type="ARBA" id="ARBA00008814"/>
    </source>
</evidence>
<dbReference type="Pfam" id="PF01497">
    <property type="entry name" value="Peripla_BP_2"/>
    <property type="match status" value="1"/>
</dbReference>
<evidence type="ECO:0000313" key="4">
    <source>
        <dbReference type="EMBL" id="KJF39842.1"/>
    </source>
</evidence>
<feature type="signal peptide" evidence="2">
    <location>
        <begin position="1"/>
        <end position="23"/>
    </location>
</feature>
<dbReference type="InterPro" id="IPR050902">
    <property type="entry name" value="ABC_Transporter_SBP"/>
</dbReference>
<sequence>MKKQILSFTALLLALLLAGCAASAPQSGSAASASASASGAQPESAASGSADARAVTFTDALGRTVTVESPKRVAALIGSFADVWCLAGGKDTLVAAADDTWTQFELGLPETVVNLGGVKEPSAEALLAAQPDFVIGSAKTAADVDLLPTLEQAGIPTAYFEVSTFEDYLAMLEVCTRVTGRPELYEQYGEQVRAQVDAAVARAEGKEGPSVLYLRATGSSCKVKNSENSVLGEMLAALGCVNIADSDASLLEELSMEAILAADPERIFIVMQGSDQEKVRQTLESAVLSNPAWQQLSAVKNGRVYYMDQQLYNLKPNARWGEAYEKLAEILYGEA</sequence>
<keyword evidence="2" id="KW-0732">Signal</keyword>
<dbReference type="AlphaFoldDB" id="A0A0D8IYU9"/>
<dbReference type="Proteomes" id="UP000032483">
    <property type="component" value="Unassembled WGS sequence"/>
</dbReference>
<evidence type="ECO:0000256" key="2">
    <source>
        <dbReference type="SAM" id="SignalP"/>
    </source>
</evidence>
<organism evidence="4 5">
    <name type="scientific">Ruthenibacterium lactatiformans</name>
    <dbReference type="NCBI Taxonomy" id="1550024"/>
    <lineage>
        <taxon>Bacteria</taxon>
        <taxon>Bacillati</taxon>
        <taxon>Bacillota</taxon>
        <taxon>Clostridia</taxon>
        <taxon>Eubacteriales</taxon>
        <taxon>Oscillospiraceae</taxon>
        <taxon>Ruthenibacterium</taxon>
    </lineage>
</organism>
<dbReference type="GO" id="GO:0071281">
    <property type="term" value="P:cellular response to iron ion"/>
    <property type="evidence" value="ECO:0007669"/>
    <property type="project" value="TreeGrafter"/>
</dbReference>
<dbReference type="SUPFAM" id="SSF53807">
    <property type="entry name" value="Helical backbone' metal receptor"/>
    <property type="match status" value="1"/>
</dbReference>
<dbReference type="PROSITE" id="PS51257">
    <property type="entry name" value="PROKAR_LIPOPROTEIN"/>
    <property type="match status" value="1"/>
</dbReference>
<evidence type="ECO:0000259" key="3">
    <source>
        <dbReference type="PROSITE" id="PS50983"/>
    </source>
</evidence>
<dbReference type="PROSITE" id="PS50983">
    <property type="entry name" value="FE_B12_PBP"/>
    <property type="match status" value="1"/>
</dbReference>
<comment type="similarity">
    <text evidence="1">Belongs to the bacterial solute-binding protein 8 family.</text>
</comment>
<accession>A0A0D8IYU9</accession>
<feature type="chain" id="PRO_5039011731" evidence="2">
    <location>
        <begin position="24"/>
        <end position="335"/>
    </location>
</feature>
<dbReference type="RefSeq" id="WP_009322544.1">
    <property type="nucleotide sequence ID" value="NZ_CAUGKH010000038.1"/>
</dbReference>
<comment type="caution">
    <text evidence="4">The sequence shown here is derived from an EMBL/GenBank/DDBJ whole genome shotgun (WGS) entry which is preliminary data.</text>
</comment>
<feature type="domain" description="Fe/B12 periplasmic-binding" evidence="3">
    <location>
        <begin position="72"/>
        <end position="335"/>
    </location>
</feature>
<dbReference type="PANTHER" id="PTHR30535">
    <property type="entry name" value="VITAMIN B12-BINDING PROTEIN"/>
    <property type="match status" value="1"/>
</dbReference>
<dbReference type="PATRIC" id="fig|1550024.3.peg.2222"/>
<proteinExistence type="inferred from homology"/>
<keyword evidence="5" id="KW-1185">Reference proteome</keyword>
<reference evidence="4" key="1">
    <citation type="submission" date="2015-02" db="EMBL/GenBank/DDBJ databases">
        <title>A novel member of the family Ruminococcaceae isolated from human feces.</title>
        <authorList>
            <person name="Shkoporov A.N."/>
            <person name="Chaplin A.V."/>
            <person name="Motuzova O.V."/>
            <person name="Kafarskaia L.I."/>
            <person name="Khokhlova E.V."/>
            <person name="Efimov B.A."/>
        </authorList>
    </citation>
    <scope>NUCLEOTIDE SEQUENCE [LARGE SCALE GENOMIC DNA]</scope>
    <source>
        <strain evidence="4">585-1</strain>
    </source>
</reference>
<dbReference type="Gene3D" id="3.40.50.1980">
    <property type="entry name" value="Nitrogenase molybdenum iron protein domain"/>
    <property type="match status" value="2"/>
</dbReference>
<evidence type="ECO:0000313" key="5">
    <source>
        <dbReference type="Proteomes" id="UP000032483"/>
    </source>
</evidence>
<name>A0A0D8IYU9_9FIRM</name>
<dbReference type="EMBL" id="JXXK01000012">
    <property type="protein sequence ID" value="KJF39842.1"/>
    <property type="molecule type" value="Genomic_DNA"/>
</dbReference>
<gene>
    <name evidence="4" type="ORF">TQ39_09735</name>
</gene>
<protein>
    <submittedName>
        <fullName evidence="4">Iron ABC transporter substrate-binding protein</fullName>
    </submittedName>
</protein>